<evidence type="ECO:0000259" key="12">
    <source>
        <dbReference type="PROSITE" id="PS50111"/>
    </source>
</evidence>
<evidence type="ECO:0000256" key="10">
    <source>
        <dbReference type="SAM" id="Coils"/>
    </source>
</evidence>
<dbReference type="SUPFAM" id="SSF58104">
    <property type="entry name" value="Methyl-accepting chemotaxis protein (MCP) signaling domain"/>
    <property type="match status" value="1"/>
</dbReference>
<evidence type="ECO:0000256" key="2">
    <source>
        <dbReference type="ARBA" id="ARBA00022475"/>
    </source>
</evidence>
<evidence type="ECO:0000313" key="15">
    <source>
        <dbReference type="EMBL" id="OAN48996.1"/>
    </source>
</evidence>
<dbReference type="GO" id="GO:0004888">
    <property type="term" value="F:transmembrane signaling receptor activity"/>
    <property type="evidence" value="ECO:0007669"/>
    <property type="project" value="InterPro"/>
</dbReference>
<proteinExistence type="inferred from homology"/>
<dbReference type="Proteomes" id="UP000078543">
    <property type="component" value="Unassembled WGS sequence"/>
</dbReference>
<dbReference type="InterPro" id="IPR033480">
    <property type="entry name" value="sCache_2"/>
</dbReference>
<sequence>MGFLRIQSIMVRLFGLVALAAVGLVALATFAAFQIRDQMMEAAISKTRILSEATRDIAKAFDARAKAGEYDQATAQKLAKDAIRALRYAGDEYFFVYDYDGINLVHGSKPDREGKNFIDSKDTNGYVYIPDMIKLAKAGGGHLFYWFPKAGSTEPSRKVSSVAGFAPWNWLVGTGLYLDDVDAAFMSALKKFSLIGLSILVAVSGIAYLLSRSVASPLGLLADATERIRTGDFAAEVPVTARADEIGTLARAILALRDEAAEAERMRHQQEQAKLEAEQDRHRAMLAMADNFENSVQGMVDRMIGAINGNDNAAQEMNGAALEARTDATQVATAAEQVNANIQTVATATEELSASIHEISGQVQNSTRISHQAVDLAAATTGTINGLNLAAQRIGEVVKLINAIASQTNLLALNATIEAARAGEAGRGFAVVAGEVKNLANQTSQATGDIGAQIDGVQAATREAVEAVKEITRVIGSMNEVTATIAAAVEEQSAATKEISRNINEAAGGAHQVAEYVEKLVEVTTGVGDSASVVSRSSSELSAQSQTLRTEIEGFLSRVRA</sequence>
<name>A0A178MJZ0_9PROT</name>
<evidence type="ECO:0000256" key="9">
    <source>
        <dbReference type="PROSITE-ProRule" id="PRU00284"/>
    </source>
</evidence>
<comment type="caution">
    <text evidence="15">The sequence shown here is derived from an EMBL/GenBank/DDBJ whole genome shotgun (WGS) entry which is preliminary data.</text>
</comment>
<feature type="coiled-coil region" evidence="10">
    <location>
        <begin position="253"/>
        <end position="281"/>
    </location>
</feature>
<dbReference type="InterPro" id="IPR000727">
    <property type="entry name" value="T_SNARE_dom"/>
</dbReference>
<evidence type="ECO:0000256" key="5">
    <source>
        <dbReference type="ARBA" id="ARBA00022989"/>
    </source>
</evidence>
<evidence type="ECO:0000259" key="13">
    <source>
        <dbReference type="PROSITE" id="PS50192"/>
    </source>
</evidence>
<organism evidence="15 16">
    <name type="scientific">Magnetospirillum moscoviense</name>
    <dbReference type="NCBI Taxonomy" id="1437059"/>
    <lineage>
        <taxon>Bacteria</taxon>
        <taxon>Pseudomonadati</taxon>
        <taxon>Pseudomonadota</taxon>
        <taxon>Alphaproteobacteria</taxon>
        <taxon>Rhodospirillales</taxon>
        <taxon>Rhodospirillaceae</taxon>
        <taxon>Magnetospirillum</taxon>
    </lineage>
</organism>
<dbReference type="SMART" id="SM01049">
    <property type="entry name" value="Cache_2"/>
    <property type="match status" value="1"/>
</dbReference>
<keyword evidence="7 9" id="KW-0807">Transducer</keyword>
<dbReference type="PRINTS" id="PR00260">
    <property type="entry name" value="CHEMTRNSDUCR"/>
</dbReference>
<dbReference type="PROSITE" id="PS50192">
    <property type="entry name" value="T_SNARE"/>
    <property type="match status" value="1"/>
</dbReference>
<dbReference type="Pfam" id="PF17200">
    <property type="entry name" value="sCache_2"/>
    <property type="match status" value="1"/>
</dbReference>
<dbReference type="Pfam" id="PF00015">
    <property type="entry name" value="MCPsignal"/>
    <property type="match status" value="1"/>
</dbReference>
<dbReference type="PROSITE" id="PS50885">
    <property type="entry name" value="HAMP"/>
    <property type="match status" value="1"/>
</dbReference>
<dbReference type="AlphaFoldDB" id="A0A178MJZ0"/>
<dbReference type="PROSITE" id="PS50111">
    <property type="entry name" value="CHEMOTAXIS_TRANSDUC_2"/>
    <property type="match status" value="1"/>
</dbReference>
<keyword evidence="3" id="KW-0997">Cell inner membrane</keyword>
<dbReference type="PANTHER" id="PTHR32089:SF112">
    <property type="entry name" value="LYSOZYME-LIKE PROTEIN-RELATED"/>
    <property type="match status" value="1"/>
</dbReference>
<dbReference type="SMART" id="SM00304">
    <property type="entry name" value="HAMP"/>
    <property type="match status" value="1"/>
</dbReference>
<accession>A0A178MJZ0</accession>
<dbReference type="GO" id="GO:0006935">
    <property type="term" value="P:chemotaxis"/>
    <property type="evidence" value="ECO:0007669"/>
    <property type="project" value="InterPro"/>
</dbReference>
<dbReference type="InterPro" id="IPR004089">
    <property type="entry name" value="MCPsignal_dom"/>
</dbReference>
<feature type="domain" description="HAMP" evidence="14">
    <location>
        <begin position="212"/>
        <end position="265"/>
    </location>
</feature>
<dbReference type="STRING" id="1437059.A6A05_02675"/>
<dbReference type="SMART" id="SM00283">
    <property type="entry name" value="MA"/>
    <property type="match status" value="1"/>
</dbReference>
<dbReference type="CDD" id="cd06225">
    <property type="entry name" value="HAMP"/>
    <property type="match status" value="1"/>
</dbReference>
<comment type="similarity">
    <text evidence="8">Belongs to the methyl-accepting chemotaxis (MCP) protein family.</text>
</comment>
<dbReference type="InterPro" id="IPR003660">
    <property type="entry name" value="HAMP_dom"/>
</dbReference>
<evidence type="ECO:0000256" key="6">
    <source>
        <dbReference type="ARBA" id="ARBA00023136"/>
    </source>
</evidence>
<dbReference type="Gene3D" id="1.10.287.950">
    <property type="entry name" value="Methyl-accepting chemotaxis protein"/>
    <property type="match status" value="1"/>
</dbReference>
<reference evidence="15 16" key="1">
    <citation type="submission" date="2016-04" db="EMBL/GenBank/DDBJ databases">
        <title>Draft genome sequence of freshwater magnetotactic bacteria Magnetospirillum marisnigri SP-1 and Magnetospirillum moscoviense BB-1.</title>
        <authorList>
            <person name="Koziaeva V."/>
            <person name="Dziuba M.V."/>
            <person name="Ivanov T.M."/>
            <person name="Kuznetsov B."/>
            <person name="Grouzdev D.S."/>
        </authorList>
    </citation>
    <scope>NUCLEOTIDE SEQUENCE [LARGE SCALE GENOMIC DNA]</scope>
    <source>
        <strain evidence="15 16">BB-1</strain>
    </source>
</reference>
<dbReference type="PANTHER" id="PTHR32089">
    <property type="entry name" value="METHYL-ACCEPTING CHEMOTAXIS PROTEIN MCPB"/>
    <property type="match status" value="1"/>
</dbReference>
<evidence type="ECO:0008006" key="17">
    <source>
        <dbReference type="Google" id="ProtNLM"/>
    </source>
</evidence>
<evidence type="ECO:0000256" key="7">
    <source>
        <dbReference type="ARBA" id="ARBA00023224"/>
    </source>
</evidence>
<keyword evidence="5 11" id="KW-1133">Transmembrane helix</keyword>
<comment type="subcellular location">
    <subcellularLocation>
        <location evidence="1">Cell inner membrane</location>
        <topology evidence="1">Multi-pass membrane protein</topology>
    </subcellularLocation>
</comment>
<evidence type="ECO:0000256" key="8">
    <source>
        <dbReference type="ARBA" id="ARBA00029447"/>
    </source>
</evidence>
<keyword evidence="16" id="KW-1185">Reference proteome</keyword>
<feature type="transmembrane region" description="Helical" evidence="11">
    <location>
        <begin position="12"/>
        <end position="33"/>
    </location>
</feature>
<dbReference type="SUPFAM" id="SSF158472">
    <property type="entry name" value="HAMP domain-like"/>
    <property type="match status" value="1"/>
</dbReference>
<keyword evidence="2" id="KW-1003">Cell membrane</keyword>
<evidence type="ECO:0000256" key="11">
    <source>
        <dbReference type="SAM" id="Phobius"/>
    </source>
</evidence>
<dbReference type="Gene3D" id="3.30.450.20">
    <property type="entry name" value="PAS domain"/>
    <property type="match status" value="1"/>
</dbReference>
<keyword evidence="10" id="KW-0175">Coiled coil</keyword>
<feature type="domain" description="T-SNARE coiled-coil homology" evidence="13">
    <location>
        <begin position="458"/>
        <end position="520"/>
    </location>
</feature>
<evidence type="ECO:0000256" key="4">
    <source>
        <dbReference type="ARBA" id="ARBA00022692"/>
    </source>
</evidence>
<keyword evidence="4 11" id="KW-0812">Transmembrane</keyword>
<evidence type="ECO:0000259" key="14">
    <source>
        <dbReference type="PROSITE" id="PS50885"/>
    </source>
</evidence>
<dbReference type="InterPro" id="IPR004090">
    <property type="entry name" value="Chemotax_Me-accpt_rcpt"/>
</dbReference>
<dbReference type="GO" id="GO:0005886">
    <property type="term" value="C:plasma membrane"/>
    <property type="evidence" value="ECO:0007669"/>
    <property type="project" value="UniProtKB-SubCell"/>
</dbReference>
<dbReference type="Gene3D" id="6.10.340.10">
    <property type="match status" value="1"/>
</dbReference>
<gene>
    <name evidence="15" type="ORF">A6A05_02675</name>
</gene>
<feature type="domain" description="Methyl-accepting transducer" evidence="12">
    <location>
        <begin position="299"/>
        <end position="528"/>
    </location>
</feature>
<evidence type="ECO:0000256" key="3">
    <source>
        <dbReference type="ARBA" id="ARBA00022519"/>
    </source>
</evidence>
<dbReference type="Pfam" id="PF00672">
    <property type="entry name" value="HAMP"/>
    <property type="match status" value="1"/>
</dbReference>
<protein>
    <recommendedName>
        <fullName evidence="17">Chemotaxis protein</fullName>
    </recommendedName>
</protein>
<evidence type="ECO:0000313" key="16">
    <source>
        <dbReference type="Proteomes" id="UP000078543"/>
    </source>
</evidence>
<dbReference type="EMBL" id="LWQU01000152">
    <property type="protein sequence ID" value="OAN48996.1"/>
    <property type="molecule type" value="Genomic_DNA"/>
</dbReference>
<dbReference type="GO" id="GO:0007165">
    <property type="term" value="P:signal transduction"/>
    <property type="evidence" value="ECO:0007669"/>
    <property type="project" value="UniProtKB-KW"/>
</dbReference>
<evidence type="ECO:0000256" key="1">
    <source>
        <dbReference type="ARBA" id="ARBA00004429"/>
    </source>
</evidence>
<keyword evidence="6 11" id="KW-0472">Membrane</keyword>